<proteinExistence type="inferred from homology"/>
<keyword evidence="10" id="KW-1185">Reference proteome</keyword>
<feature type="transmembrane region" description="Helical" evidence="8">
    <location>
        <begin position="57"/>
        <end position="74"/>
    </location>
</feature>
<comment type="similarity">
    <text evidence="2">Belongs to the nicotinamide ribonucleoside (NR) uptake permease (TC 4.B.1) family.</text>
</comment>
<evidence type="ECO:0000256" key="1">
    <source>
        <dbReference type="ARBA" id="ARBA00004651"/>
    </source>
</evidence>
<dbReference type="InterPro" id="IPR006419">
    <property type="entry name" value="NMN_transpt_PnuC"/>
</dbReference>
<evidence type="ECO:0008006" key="11">
    <source>
        <dbReference type="Google" id="ProtNLM"/>
    </source>
</evidence>
<name>A0A430ABX2_9ENTE</name>
<feature type="transmembrane region" description="Helical" evidence="8">
    <location>
        <begin position="12"/>
        <end position="28"/>
    </location>
</feature>
<evidence type="ECO:0000256" key="8">
    <source>
        <dbReference type="SAM" id="Phobius"/>
    </source>
</evidence>
<gene>
    <name evidence="9" type="ORF">CBF31_01525</name>
</gene>
<dbReference type="PANTHER" id="PTHR36122:SF2">
    <property type="entry name" value="NICOTINAMIDE RIBOSIDE TRANSPORTER PNUC"/>
    <property type="match status" value="1"/>
</dbReference>
<comment type="subcellular location">
    <subcellularLocation>
        <location evidence="1">Cell membrane</location>
        <topology evidence="1">Multi-pass membrane protein</topology>
    </subcellularLocation>
</comment>
<feature type="transmembrane region" description="Helical" evidence="8">
    <location>
        <begin position="118"/>
        <end position="134"/>
    </location>
</feature>
<organism evidence="9 10">
    <name type="scientific">Vagococcus fessus</name>
    <dbReference type="NCBI Taxonomy" id="120370"/>
    <lineage>
        <taxon>Bacteria</taxon>
        <taxon>Bacillati</taxon>
        <taxon>Bacillota</taxon>
        <taxon>Bacilli</taxon>
        <taxon>Lactobacillales</taxon>
        <taxon>Enterococcaceae</taxon>
        <taxon>Vagococcus</taxon>
    </lineage>
</organism>
<accession>A0A430ABX2</accession>
<keyword evidence="6 8" id="KW-1133">Transmembrane helix</keyword>
<dbReference type="AlphaFoldDB" id="A0A430ABX2"/>
<evidence type="ECO:0000256" key="4">
    <source>
        <dbReference type="ARBA" id="ARBA00022475"/>
    </source>
</evidence>
<evidence type="ECO:0000256" key="2">
    <source>
        <dbReference type="ARBA" id="ARBA00006669"/>
    </source>
</evidence>
<evidence type="ECO:0000256" key="7">
    <source>
        <dbReference type="ARBA" id="ARBA00023136"/>
    </source>
</evidence>
<evidence type="ECO:0000313" key="10">
    <source>
        <dbReference type="Proteomes" id="UP000287101"/>
    </source>
</evidence>
<evidence type="ECO:0000313" key="9">
    <source>
        <dbReference type="EMBL" id="RSU04725.1"/>
    </source>
</evidence>
<evidence type="ECO:0000256" key="5">
    <source>
        <dbReference type="ARBA" id="ARBA00022692"/>
    </source>
</evidence>
<dbReference type="EMBL" id="NGJY01000001">
    <property type="protein sequence ID" value="RSU04725.1"/>
    <property type="molecule type" value="Genomic_DNA"/>
</dbReference>
<dbReference type="OrthoDB" id="9791248at2"/>
<evidence type="ECO:0000256" key="3">
    <source>
        <dbReference type="ARBA" id="ARBA00022448"/>
    </source>
</evidence>
<dbReference type="GO" id="GO:0005886">
    <property type="term" value="C:plasma membrane"/>
    <property type="evidence" value="ECO:0007669"/>
    <property type="project" value="UniProtKB-SubCell"/>
</dbReference>
<feature type="transmembrane region" description="Helical" evidence="8">
    <location>
        <begin position="80"/>
        <end position="98"/>
    </location>
</feature>
<dbReference type="GO" id="GO:0034257">
    <property type="term" value="F:nicotinamide riboside transmembrane transporter activity"/>
    <property type="evidence" value="ECO:0007669"/>
    <property type="project" value="InterPro"/>
</dbReference>
<dbReference type="NCBIfam" id="TIGR01528">
    <property type="entry name" value="NMN_trans_PnuC"/>
    <property type="match status" value="1"/>
</dbReference>
<dbReference type="Pfam" id="PF04973">
    <property type="entry name" value="NMN_transporter"/>
    <property type="match status" value="1"/>
</dbReference>
<feature type="transmembrane region" description="Helical" evidence="8">
    <location>
        <begin position="187"/>
        <end position="208"/>
    </location>
</feature>
<protein>
    <recommendedName>
        <fullName evidence="11">Nicotinamide mononucleotide transporter</fullName>
    </recommendedName>
</protein>
<evidence type="ECO:0000256" key="6">
    <source>
        <dbReference type="ARBA" id="ARBA00022989"/>
    </source>
</evidence>
<keyword evidence="3" id="KW-0813">Transport</keyword>
<keyword evidence="7 8" id="KW-0472">Membrane</keyword>
<dbReference type="Proteomes" id="UP000287101">
    <property type="component" value="Unassembled WGS sequence"/>
</dbReference>
<dbReference type="PANTHER" id="PTHR36122">
    <property type="entry name" value="NICOTINAMIDE RIBOSIDE TRANSPORTER PNUC"/>
    <property type="match status" value="1"/>
</dbReference>
<comment type="caution">
    <text evidence="9">The sequence shown here is derived from an EMBL/GenBank/DDBJ whole genome shotgun (WGS) entry which is preliminary data.</text>
</comment>
<keyword evidence="4" id="KW-1003">Cell membrane</keyword>
<keyword evidence="5 8" id="KW-0812">Transmembrane</keyword>
<feature type="transmembrane region" description="Helical" evidence="8">
    <location>
        <begin position="164"/>
        <end position="181"/>
    </location>
</feature>
<sequence>MGGFMVKDKSLFWLAAMYIIQTITWSILGVSDPLQMVATFMALTCVFLIAKGNKWNFVLGFFSSFVFMLSAWNNGIKGEALVQLGYIVFDVFGIYMWYRFGKEYDAEDKTSALPAKEVVAAIVGAVIIFVVLLSTVSNSWVDATAGAAGLLAMYFTARKYKYAFVAWVGANVFQVAVWMSLHHGDGFATGVMYFVFLANSLYGLYLWVFKKEQVID</sequence>
<reference evidence="9 10" key="1">
    <citation type="submission" date="2017-05" db="EMBL/GenBank/DDBJ databases">
        <title>Vagococcus spp. assemblies.</title>
        <authorList>
            <person name="Gulvik C.A."/>
        </authorList>
    </citation>
    <scope>NUCLEOTIDE SEQUENCE [LARGE SCALE GENOMIC DNA]</scope>
    <source>
        <strain evidence="9 10">CCUG 41755</strain>
    </source>
</reference>